<organism evidence="2 3">
    <name type="scientific">Anaerobaca lacustris</name>
    <dbReference type="NCBI Taxonomy" id="3044600"/>
    <lineage>
        <taxon>Bacteria</taxon>
        <taxon>Pseudomonadati</taxon>
        <taxon>Planctomycetota</taxon>
        <taxon>Phycisphaerae</taxon>
        <taxon>Sedimentisphaerales</taxon>
        <taxon>Anaerobacaceae</taxon>
        <taxon>Anaerobaca</taxon>
    </lineage>
</organism>
<proteinExistence type="predicted"/>
<dbReference type="InterPro" id="IPR025669">
    <property type="entry name" value="AAA_dom"/>
</dbReference>
<accession>A0AAW6TW35</accession>
<dbReference type="EMBL" id="JASCXX010000002">
    <property type="protein sequence ID" value="MDI6447714.1"/>
    <property type="molecule type" value="Genomic_DNA"/>
</dbReference>
<evidence type="ECO:0000313" key="2">
    <source>
        <dbReference type="EMBL" id="MDI6447714.1"/>
    </source>
</evidence>
<protein>
    <submittedName>
        <fullName evidence="2">AAA family ATPase</fullName>
    </submittedName>
</protein>
<dbReference type="Pfam" id="PF13614">
    <property type="entry name" value="AAA_31"/>
    <property type="match status" value="1"/>
</dbReference>
<feature type="domain" description="AAA" evidence="1">
    <location>
        <begin position="1"/>
        <end position="200"/>
    </location>
</feature>
<dbReference type="CDD" id="cd02042">
    <property type="entry name" value="ParAB_family"/>
    <property type="match status" value="1"/>
</dbReference>
<dbReference type="PANTHER" id="PTHR13696">
    <property type="entry name" value="P-LOOP CONTAINING NUCLEOSIDE TRIPHOSPHATE HYDROLASE"/>
    <property type="match status" value="1"/>
</dbReference>
<dbReference type="AlphaFoldDB" id="A0AAW6TW35"/>
<dbReference type="Proteomes" id="UP001431776">
    <property type="component" value="Unassembled WGS sequence"/>
</dbReference>
<name>A0AAW6TW35_9BACT</name>
<dbReference type="Gene3D" id="3.40.50.300">
    <property type="entry name" value="P-loop containing nucleotide triphosphate hydrolases"/>
    <property type="match status" value="1"/>
</dbReference>
<dbReference type="PANTHER" id="PTHR13696:SF99">
    <property type="entry name" value="COBYRINIC ACID AC-DIAMIDE SYNTHASE"/>
    <property type="match status" value="1"/>
</dbReference>
<evidence type="ECO:0000313" key="3">
    <source>
        <dbReference type="Proteomes" id="UP001431776"/>
    </source>
</evidence>
<dbReference type="InterPro" id="IPR027417">
    <property type="entry name" value="P-loop_NTPase"/>
</dbReference>
<reference evidence="2" key="1">
    <citation type="submission" date="2023-05" db="EMBL/GenBank/DDBJ databases">
        <title>Anaerotaeda fermentans gen. nov., sp. nov., a novel anaerobic planctomycete of the new family within the order Sedimentisphaerales isolated from Taman Peninsula, Russia.</title>
        <authorList>
            <person name="Khomyakova M.A."/>
            <person name="Merkel A.Y."/>
            <person name="Slobodkin A.I."/>
        </authorList>
    </citation>
    <scope>NUCLEOTIDE SEQUENCE</scope>
    <source>
        <strain evidence="2">M17dextr</strain>
    </source>
</reference>
<dbReference type="RefSeq" id="WP_349243126.1">
    <property type="nucleotide sequence ID" value="NZ_JASCXX010000002.1"/>
</dbReference>
<comment type="caution">
    <text evidence="2">The sequence shown here is derived from an EMBL/GenBank/DDBJ whole genome shotgun (WGS) entry which is preliminary data.</text>
</comment>
<evidence type="ECO:0000259" key="1">
    <source>
        <dbReference type="Pfam" id="PF13614"/>
    </source>
</evidence>
<gene>
    <name evidence="2" type="ORF">QJ522_01565</name>
</gene>
<dbReference type="SUPFAM" id="SSF52540">
    <property type="entry name" value="P-loop containing nucleoside triphosphate hydrolases"/>
    <property type="match status" value="1"/>
</dbReference>
<sequence>MRTITFFNNKGGVGKTTLVYHIAWMCAELGQRVLAVDLDPQANLTTMFIEEDRQAMLWPEEGGNSSILSCISPIIDGVGDIAEAPLQHIRPGIHLLPGDLGLSQFEDKLSDSWPRCLDGDKAAFRVITAFYRIIHHAAERVNADIVLMDVGPNLGAINRASLIASDHVVMPLAPGLFSLQGLRNLGPTLLTWRANWRQRLEAKPADLAIPMPMGIMKPAGYVVMQHVERKNRPVKAYQRWVEKIPEVYETYVLGNKGHVADTETEPNRIGFIKNYQSLMPLAEDARKPIFRLTPADGAIGAHAAAVSKCYMDFKHLTQEIIRRTDDAEGRGRK</sequence>
<keyword evidence="3" id="KW-1185">Reference proteome</keyword>
<dbReference type="InterPro" id="IPR050678">
    <property type="entry name" value="DNA_Partitioning_ATPase"/>
</dbReference>